<dbReference type="EMBL" id="CP023344">
    <property type="protein sequence ID" value="ATC63128.1"/>
    <property type="molecule type" value="Genomic_DNA"/>
</dbReference>
<dbReference type="Gene3D" id="1.10.443.10">
    <property type="entry name" value="Intergrase catalytic core"/>
    <property type="match status" value="1"/>
</dbReference>
<dbReference type="InterPro" id="IPR011010">
    <property type="entry name" value="DNA_brk_join_enz"/>
</dbReference>
<feature type="domain" description="Core-binding (CB)" evidence="4">
    <location>
        <begin position="106"/>
        <end position="189"/>
    </location>
</feature>
<dbReference type="PROSITE" id="PS51900">
    <property type="entry name" value="CB"/>
    <property type="match status" value="1"/>
</dbReference>
<keyword evidence="1" id="KW-0229">DNA integration</keyword>
<dbReference type="GO" id="GO:0015074">
    <property type="term" value="P:DNA integration"/>
    <property type="evidence" value="ECO:0007669"/>
    <property type="project" value="UniProtKB-KW"/>
</dbReference>
<organism evidence="5 6">
    <name type="scientific">Nibricoccus aquaticus</name>
    <dbReference type="NCBI Taxonomy" id="2576891"/>
    <lineage>
        <taxon>Bacteria</taxon>
        <taxon>Pseudomonadati</taxon>
        <taxon>Verrucomicrobiota</taxon>
        <taxon>Opitutia</taxon>
        <taxon>Opitutales</taxon>
        <taxon>Opitutaceae</taxon>
        <taxon>Nibricoccus</taxon>
    </lineage>
</organism>
<accession>A0A290QCS4</accession>
<dbReference type="InterPro" id="IPR044068">
    <property type="entry name" value="CB"/>
</dbReference>
<dbReference type="GO" id="GO:0003677">
    <property type="term" value="F:DNA binding"/>
    <property type="evidence" value="ECO:0007669"/>
    <property type="project" value="UniProtKB-UniRule"/>
</dbReference>
<dbReference type="AlphaFoldDB" id="A0A290QCS4"/>
<evidence type="ECO:0000256" key="1">
    <source>
        <dbReference type="ARBA" id="ARBA00022908"/>
    </source>
</evidence>
<dbReference type="GO" id="GO:0006310">
    <property type="term" value="P:DNA recombination"/>
    <property type="evidence" value="ECO:0007669"/>
    <property type="project" value="UniProtKB-KW"/>
</dbReference>
<dbReference type="SUPFAM" id="SSF56349">
    <property type="entry name" value="DNA breaking-rejoining enzymes"/>
    <property type="match status" value="1"/>
</dbReference>
<evidence type="ECO:0000256" key="3">
    <source>
        <dbReference type="PROSITE-ProRule" id="PRU01248"/>
    </source>
</evidence>
<name>A0A290QCS4_9BACT</name>
<keyword evidence="3" id="KW-0238">DNA-binding</keyword>
<evidence type="ECO:0000313" key="5">
    <source>
        <dbReference type="EMBL" id="ATC63128.1"/>
    </source>
</evidence>
<evidence type="ECO:0000259" key="4">
    <source>
        <dbReference type="PROSITE" id="PS51900"/>
    </source>
</evidence>
<reference evidence="5 6" key="1">
    <citation type="submission" date="2017-09" db="EMBL/GenBank/DDBJ databases">
        <title>Complete genome sequence of Verrucomicrobial strain HZ-65, isolated from freshwater.</title>
        <authorList>
            <person name="Choi A."/>
        </authorList>
    </citation>
    <scope>NUCLEOTIDE SEQUENCE [LARGE SCALE GENOMIC DNA]</scope>
    <source>
        <strain evidence="5 6">HZ-65</strain>
    </source>
</reference>
<dbReference type="RefSeq" id="WP_096054760.1">
    <property type="nucleotide sequence ID" value="NZ_CP023344.1"/>
</dbReference>
<evidence type="ECO:0000256" key="2">
    <source>
        <dbReference type="ARBA" id="ARBA00023172"/>
    </source>
</evidence>
<dbReference type="KEGG" id="vbh:CMV30_03685"/>
<dbReference type="OrthoDB" id="187607at2"/>
<dbReference type="Proteomes" id="UP000217265">
    <property type="component" value="Chromosome"/>
</dbReference>
<dbReference type="InterPro" id="IPR013762">
    <property type="entry name" value="Integrase-like_cat_sf"/>
</dbReference>
<sequence>MPHQNFVVSRFKNRNGVITFRVEGRLNGVRIRKNFKSREEAIAEKGILDLQALQSSSDIQPVQTSLAAAQVREAEAAFQRLKGRAKSLAFYLDYALTNYHDPALDISLADATDAYVVLREQDHRENNLSHRQFTAYRCELRALKKAFPRITPSELTPSALIDYFKRGNASKKAYNNRRGLVGAFLKHCMLKDWVSKNIIDKVPHFRGVGHRRGSAPTLTASQCAEIMEWAEANAGGGLVPFITLCLFAGIRPDLYQGEISKLKPEHVRLDTGVIMVEPNVSKVRMKRTVTIQPNLRAWLQAYPLEKYPIWPNGFKRLRLEFRKRFNLTHDVLRHTFISMHVGKFRSLGDAALQAGNSESIIRKHYLDLKNPGEAEQFFGIFPKKQVEQTSSDAAAA</sequence>
<evidence type="ECO:0000313" key="6">
    <source>
        <dbReference type="Proteomes" id="UP000217265"/>
    </source>
</evidence>
<keyword evidence="2" id="KW-0233">DNA recombination</keyword>
<proteinExistence type="predicted"/>
<keyword evidence="6" id="KW-1185">Reference proteome</keyword>
<gene>
    <name evidence="5" type="ORF">CMV30_03685</name>
</gene>
<protein>
    <recommendedName>
        <fullName evidence="4">Core-binding (CB) domain-containing protein</fullName>
    </recommendedName>
</protein>